<evidence type="ECO:0000256" key="1">
    <source>
        <dbReference type="SAM" id="MobiDB-lite"/>
    </source>
</evidence>
<feature type="compositionally biased region" description="Polar residues" evidence="1">
    <location>
        <begin position="27"/>
        <end position="52"/>
    </location>
</feature>
<organism evidence="2 3">
    <name type="scientific">Coniochaeta pulveracea</name>
    <dbReference type="NCBI Taxonomy" id="177199"/>
    <lineage>
        <taxon>Eukaryota</taxon>
        <taxon>Fungi</taxon>
        <taxon>Dikarya</taxon>
        <taxon>Ascomycota</taxon>
        <taxon>Pezizomycotina</taxon>
        <taxon>Sordariomycetes</taxon>
        <taxon>Sordariomycetidae</taxon>
        <taxon>Coniochaetales</taxon>
        <taxon>Coniochaetaceae</taxon>
        <taxon>Coniochaeta</taxon>
    </lineage>
</organism>
<dbReference type="Proteomes" id="UP000275385">
    <property type="component" value="Unassembled WGS sequence"/>
</dbReference>
<keyword evidence="3" id="KW-1185">Reference proteome</keyword>
<feature type="region of interest" description="Disordered" evidence="1">
    <location>
        <begin position="1"/>
        <end position="56"/>
    </location>
</feature>
<reference evidence="2 3" key="1">
    <citation type="submission" date="2018-08" db="EMBL/GenBank/DDBJ databases">
        <title>Draft genome of the lignicolous fungus Coniochaeta pulveracea.</title>
        <authorList>
            <person name="Borstlap C.J."/>
            <person name="De Witt R.N."/>
            <person name="Botha A."/>
            <person name="Volschenk H."/>
        </authorList>
    </citation>
    <scope>NUCLEOTIDE SEQUENCE [LARGE SCALE GENOMIC DNA]</scope>
    <source>
        <strain evidence="2 3">CAB683</strain>
    </source>
</reference>
<dbReference type="AlphaFoldDB" id="A0A420Y0L3"/>
<gene>
    <name evidence="2" type="ORF">DL546_003895</name>
</gene>
<dbReference type="EMBL" id="QVQW01000074">
    <property type="protein sequence ID" value="RKU41472.1"/>
    <property type="molecule type" value="Genomic_DNA"/>
</dbReference>
<evidence type="ECO:0000313" key="3">
    <source>
        <dbReference type="Proteomes" id="UP000275385"/>
    </source>
</evidence>
<accession>A0A420Y0L3</accession>
<evidence type="ECO:0000313" key="2">
    <source>
        <dbReference type="EMBL" id="RKU41472.1"/>
    </source>
</evidence>
<sequence>MPGHPSSSKRRRLAESPASEPHHDGASTASSGTALPTLLPQDTHNHNASASREQQEKLAGELTVLGALHQNLTDQIDVFRNTSNALHADNDNPARENQQPSESISALRCEEGQLRDGITTLFGTWCSMANLNRMVADQGMLRWNFAYTRHQEQKIEIQRRHIEEVQHQLGNLHSEVFEEVKEQVGQQQLYAH</sequence>
<protein>
    <submittedName>
        <fullName evidence="2">Uncharacterized protein</fullName>
    </submittedName>
</protein>
<proteinExistence type="predicted"/>
<comment type="caution">
    <text evidence="2">The sequence shown here is derived from an EMBL/GenBank/DDBJ whole genome shotgun (WGS) entry which is preliminary data.</text>
</comment>
<name>A0A420Y0L3_9PEZI</name>